<keyword evidence="2" id="KW-1185">Reference proteome</keyword>
<evidence type="ECO:0000313" key="2">
    <source>
        <dbReference type="Proteomes" id="UP001141806"/>
    </source>
</evidence>
<sequence length="110" mass="12919">MKRRNHPHCRSPLVRDIGCGKGICNSKLPARTRIKATAQHFKYNAVESNPAFRDIILIHFATMYIPIQYSFVRQPERHSWTLFRSPTMHRVLSKARRHERSPSLSIILRN</sequence>
<reference evidence="1" key="1">
    <citation type="journal article" date="2023" name="Plant J.">
        <title>The genome of the king protea, Protea cynaroides.</title>
        <authorList>
            <person name="Chang J."/>
            <person name="Duong T.A."/>
            <person name="Schoeman C."/>
            <person name="Ma X."/>
            <person name="Roodt D."/>
            <person name="Barker N."/>
            <person name="Li Z."/>
            <person name="Van de Peer Y."/>
            <person name="Mizrachi E."/>
        </authorList>
    </citation>
    <scope>NUCLEOTIDE SEQUENCE</scope>
    <source>
        <tissue evidence="1">Young leaves</tissue>
    </source>
</reference>
<dbReference type="Proteomes" id="UP001141806">
    <property type="component" value="Unassembled WGS sequence"/>
</dbReference>
<dbReference type="EMBL" id="JAMYWD010000001">
    <property type="protein sequence ID" value="KAJ4981479.1"/>
    <property type="molecule type" value="Genomic_DNA"/>
</dbReference>
<comment type="caution">
    <text evidence="1">The sequence shown here is derived from an EMBL/GenBank/DDBJ whole genome shotgun (WGS) entry which is preliminary data.</text>
</comment>
<evidence type="ECO:0000313" key="1">
    <source>
        <dbReference type="EMBL" id="KAJ4981479.1"/>
    </source>
</evidence>
<dbReference type="AlphaFoldDB" id="A0A9Q0R3A2"/>
<protein>
    <submittedName>
        <fullName evidence="1">Uncharacterized protein</fullName>
    </submittedName>
</protein>
<gene>
    <name evidence="1" type="ORF">NE237_032316</name>
</gene>
<proteinExistence type="predicted"/>
<accession>A0A9Q0R3A2</accession>
<organism evidence="1 2">
    <name type="scientific">Protea cynaroides</name>
    <dbReference type="NCBI Taxonomy" id="273540"/>
    <lineage>
        <taxon>Eukaryota</taxon>
        <taxon>Viridiplantae</taxon>
        <taxon>Streptophyta</taxon>
        <taxon>Embryophyta</taxon>
        <taxon>Tracheophyta</taxon>
        <taxon>Spermatophyta</taxon>
        <taxon>Magnoliopsida</taxon>
        <taxon>Proteales</taxon>
        <taxon>Proteaceae</taxon>
        <taxon>Protea</taxon>
    </lineage>
</organism>
<name>A0A9Q0R3A2_9MAGN</name>